<reference evidence="2" key="1">
    <citation type="journal article" date="2017" name="Nature">
        <title>The genome of Chenopodium quinoa.</title>
        <authorList>
            <person name="Jarvis D.E."/>
            <person name="Ho Y.S."/>
            <person name="Lightfoot D.J."/>
            <person name="Schmoeckel S.M."/>
            <person name="Li B."/>
            <person name="Borm T.J.A."/>
            <person name="Ohyanagi H."/>
            <person name="Mineta K."/>
            <person name="Michell C.T."/>
            <person name="Saber N."/>
            <person name="Kharbatia N.M."/>
            <person name="Rupper R.R."/>
            <person name="Sharp A.R."/>
            <person name="Dally N."/>
            <person name="Boughton B.A."/>
            <person name="Woo Y.H."/>
            <person name="Gao G."/>
            <person name="Schijlen E.G.W.M."/>
            <person name="Guo X."/>
            <person name="Momin A.A."/>
            <person name="Negrao S."/>
            <person name="Al-Babili S."/>
            <person name="Gehring C."/>
            <person name="Roessner U."/>
            <person name="Jung C."/>
            <person name="Murphy K."/>
            <person name="Arold S.T."/>
            <person name="Gojobori T."/>
            <person name="van der Linden C.G."/>
            <person name="van Loo E.N."/>
            <person name="Jellen E.N."/>
            <person name="Maughan P.J."/>
            <person name="Tester M."/>
        </authorList>
    </citation>
    <scope>NUCLEOTIDE SEQUENCE [LARGE SCALE GENOMIC DNA]</scope>
    <source>
        <strain evidence="2">cv. PI 614886</strain>
    </source>
</reference>
<evidence type="ECO:0000313" key="2">
    <source>
        <dbReference type="EnsemblPlants" id="AUR62040611-RA:cds"/>
    </source>
</evidence>
<keyword evidence="1" id="KW-1133">Transmembrane helix</keyword>
<evidence type="ECO:0000256" key="1">
    <source>
        <dbReference type="SAM" id="Phobius"/>
    </source>
</evidence>
<dbReference type="Proteomes" id="UP000596660">
    <property type="component" value="Unplaced"/>
</dbReference>
<protein>
    <submittedName>
        <fullName evidence="2">Uncharacterized protein</fullName>
    </submittedName>
</protein>
<organism evidence="2 3">
    <name type="scientific">Chenopodium quinoa</name>
    <name type="common">Quinoa</name>
    <dbReference type="NCBI Taxonomy" id="63459"/>
    <lineage>
        <taxon>Eukaryota</taxon>
        <taxon>Viridiplantae</taxon>
        <taxon>Streptophyta</taxon>
        <taxon>Embryophyta</taxon>
        <taxon>Tracheophyta</taxon>
        <taxon>Spermatophyta</taxon>
        <taxon>Magnoliopsida</taxon>
        <taxon>eudicotyledons</taxon>
        <taxon>Gunneridae</taxon>
        <taxon>Pentapetalae</taxon>
        <taxon>Caryophyllales</taxon>
        <taxon>Chenopodiaceae</taxon>
        <taxon>Chenopodioideae</taxon>
        <taxon>Atripliceae</taxon>
        <taxon>Chenopodium</taxon>
    </lineage>
</organism>
<dbReference type="EnsemblPlants" id="AUR62040611-RA">
    <property type="protein sequence ID" value="AUR62040611-RA:cds"/>
    <property type="gene ID" value="AUR62040611"/>
</dbReference>
<accession>A0A803N4X7</accession>
<proteinExistence type="predicted"/>
<keyword evidence="3" id="KW-1185">Reference proteome</keyword>
<reference evidence="2" key="2">
    <citation type="submission" date="2021-03" db="UniProtKB">
        <authorList>
            <consortium name="EnsemblPlants"/>
        </authorList>
    </citation>
    <scope>IDENTIFICATION</scope>
</reference>
<dbReference type="Gramene" id="AUR62040611-RA">
    <property type="protein sequence ID" value="AUR62040611-RA:cds"/>
    <property type="gene ID" value="AUR62040611"/>
</dbReference>
<evidence type="ECO:0000313" key="3">
    <source>
        <dbReference type="Proteomes" id="UP000596660"/>
    </source>
</evidence>
<name>A0A803N4X7_CHEQI</name>
<sequence length="93" mass="10524">MVKTALWDTEDNKAPGPDDFSSKFFKDSWDVVNGDVCKAVLGFFTHGKLLRQVNATVITLVPKDRGVIWVRILAQLGVIWVQINFLKQKAKLH</sequence>
<feature type="transmembrane region" description="Helical" evidence="1">
    <location>
        <begin position="68"/>
        <end position="86"/>
    </location>
</feature>
<dbReference type="AlphaFoldDB" id="A0A803N4X7"/>
<keyword evidence="1" id="KW-0812">Transmembrane</keyword>
<keyword evidence="1" id="KW-0472">Membrane</keyword>